<keyword evidence="2" id="KW-1133">Transmembrane helix</keyword>
<dbReference type="InterPro" id="IPR052521">
    <property type="entry name" value="Cell_div_SPOR-domain"/>
</dbReference>
<dbReference type="Pfam" id="PF05036">
    <property type="entry name" value="SPOR"/>
    <property type="match status" value="1"/>
</dbReference>
<proteinExistence type="predicted"/>
<reference evidence="4" key="1">
    <citation type="submission" date="2016-10" db="EMBL/GenBank/DDBJ databases">
        <title>Sequence of Gallionella enrichment culture.</title>
        <authorList>
            <person name="Poehlein A."/>
            <person name="Muehling M."/>
            <person name="Daniel R."/>
        </authorList>
    </citation>
    <scope>NUCLEOTIDE SEQUENCE</scope>
</reference>
<name>A0A1J5QTD7_9ZZZZ</name>
<dbReference type="EMBL" id="MLJW01001017">
    <property type="protein sequence ID" value="OIQ80755.1"/>
    <property type="molecule type" value="Genomic_DNA"/>
</dbReference>
<protein>
    <submittedName>
        <fullName evidence="4">Cell division protein FtsN</fullName>
    </submittedName>
</protein>
<feature type="region of interest" description="Disordered" evidence="1">
    <location>
        <begin position="53"/>
        <end position="81"/>
    </location>
</feature>
<feature type="domain" description="SPOR" evidence="3">
    <location>
        <begin position="119"/>
        <end position="199"/>
    </location>
</feature>
<dbReference type="SUPFAM" id="SSF110997">
    <property type="entry name" value="Sporulation related repeat"/>
    <property type="match status" value="1"/>
</dbReference>
<dbReference type="AlphaFoldDB" id="A0A1J5QTD7"/>
<evidence type="ECO:0000256" key="1">
    <source>
        <dbReference type="SAM" id="MobiDB-lite"/>
    </source>
</evidence>
<feature type="region of interest" description="Disordered" evidence="1">
    <location>
        <begin position="99"/>
        <end position="119"/>
    </location>
</feature>
<keyword evidence="4" id="KW-0131">Cell cycle</keyword>
<dbReference type="InterPro" id="IPR007730">
    <property type="entry name" value="SPOR-like_dom"/>
</dbReference>
<feature type="compositionally biased region" description="Basic and acidic residues" evidence="1">
    <location>
        <begin position="62"/>
        <end position="79"/>
    </location>
</feature>
<dbReference type="PANTHER" id="PTHR38687">
    <property type="entry name" value="CELL DIVISION PROTEIN DEDD-RELATED"/>
    <property type="match status" value="1"/>
</dbReference>
<evidence type="ECO:0000256" key="2">
    <source>
        <dbReference type="SAM" id="Phobius"/>
    </source>
</evidence>
<keyword evidence="2" id="KW-0812">Transmembrane</keyword>
<dbReference type="InterPro" id="IPR036680">
    <property type="entry name" value="SPOR-like_sf"/>
</dbReference>
<feature type="transmembrane region" description="Helical" evidence="2">
    <location>
        <begin position="21"/>
        <end position="43"/>
    </location>
</feature>
<organism evidence="4">
    <name type="scientific">mine drainage metagenome</name>
    <dbReference type="NCBI Taxonomy" id="410659"/>
    <lineage>
        <taxon>unclassified sequences</taxon>
        <taxon>metagenomes</taxon>
        <taxon>ecological metagenomes</taxon>
    </lineage>
</organism>
<dbReference type="GO" id="GO:0042834">
    <property type="term" value="F:peptidoglycan binding"/>
    <property type="evidence" value="ECO:0007669"/>
    <property type="project" value="InterPro"/>
</dbReference>
<evidence type="ECO:0000259" key="3">
    <source>
        <dbReference type="PROSITE" id="PS51724"/>
    </source>
</evidence>
<accession>A0A1J5QTD7</accession>
<comment type="caution">
    <text evidence="4">The sequence shown here is derived from an EMBL/GenBank/DDBJ whole genome shotgun (WGS) entry which is preliminary data.</text>
</comment>
<sequence>MTRDYKPAQQKAKPASRGSSFFAGFLTGLILGIGISVGVAIVVKGGESPFVARDASPSHADAGPKADAPAEKAKPDATEAKAPAKPRFDFYTILPGSESPVTEQEVKQSKASQQRGATEAGGETYYLQVGAFQTEQEADNMKAKLALLGLEAVVQSVTVPDKGVWQRVRVGPFSEIDQITRARAELTKNGFNADLIKIHNNVPDQ</sequence>
<gene>
    <name evidence="4" type="ORF">GALL_374870</name>
</gene>
<keyword evidence="4" id="KW-0132">Cell division</keyword>
<keyword evidence="2" id="KW-0472">Membrane</keyword>
<dbReference type="Gene3D" id="3.30.70.1070">
    <property type="entry name" value="Sporulation related repeat"/>
    <property type="match status" value="1"/>
</dbReference>
<dbReference type="PROSITE" id="PS51724">
    <property type="entry name" value="SPOR"/>
    <property type="match status" value="1"/>
</dbReference>
<evidence type="ECO:0000313" key="4">
    <source>
        <dbReference type="EMBL" id="OIQ80755.1"/>
    </source>
</evidence>
<dbReference type="GO" id="GO:0051301">
    <property type="term" value="P:cell division"/>
    <property type="evidence" value="ECO:0007669"/>
    <property type="project" value="UniProtKB-KW"/>
</dbReference>